<evidence type="ECO:0000313" key="14">
    <source>
        <dbReference type="Proteomes" id="UP000049127"/>
    </source>
</evidence>
<comment type="catalytic activity">
    <reaction evidence="9">
        <text>(S)-2,3,4,5-tetrahydrodipicolinate + NADP(+) + H2O = (2S,4S)-4-hydroxy-2,3,4,5-tetrahydrodipicolinate + NADPH + H(+)</text>
        <dbReference type="Rhea" id="RHEA:35331"/>
        <dbReference type="ChEBI" id="CHEBI:15377"/>
        <dbReference type="ChEBI" id="CHEBI:15378"/>
        <dbReference type="ChEBI" id="CHEBI:16845"/>
        <dbReference type="ChEBI" id="CHEBI:57783"/>
        <dbReference type="ChEBI" id="CHEBI:58349"/>
        <dbReference type="ChEBI" id="CHEBI:67139"/>
        <dbReference type="EC" id="1.17.1.8"/>
    </reaction>
</comment>
<dbReference type="FunFam" id="3.30.360.10:FF:000009">
    <property type="entry name" value="4-hydroxy-tetrahydrodipicolinate reductase"/>
    <property type="match status" value="1"/>
</dbReference>
<feature type="domain" description="Dihydrodipicolinate reductase C-terminal" evidence="12">
    <location>
        <begin position="115"/>
        <end position="247"/>
    </location>
</feature>
<evidence type="ECO:0000256" key="3">
    <source>
        <dbReference type="ARBA" id="ARBA00022605"/>
    </source>
</evidence>
<dbReference type="SUPFAM" id="SSF55347">
    <property type="entry name" value="Glyceraldehyde-3-phosphate dehydrogenase-like, C-terminal domain"/>
    <property type="match status" value="1"/>
</dbReference>
<feature type="binding site" evidence="9">
    <location>
        <position position="142"/>
    </location>
    <ligand>
        <name>(S)-2,3,4,5-tetrahydrodipicolinate</name>
        <dbReference type="ChEBI" id="CHEBI:16845"/>
    </ligand>
</feature>
<dbReference type="CDD" id="cd02274">
    <property type="entry name" value="DHDPR_N"/>
    <property type="match status" value="1"/>
</dbReference>
<evidence type="ECO:0000256" key="9">
    <source>
        <dbReference type="HAMAP-Rule" id="MF_00102"/>
    </source>
</evidence>
<sequence>MIKVIVNGSLGKMGKVLTRCVNEDKDTELVCGCSMPTGETTDYKLYNKMSEIKEEADVIIDFSHFSALDDVLSYALKTKTPVVLATTGFTKEQLEQIKEASKIIPIFHSSNMSLGVNVMLKLVKEAAKALKGFDIEIIEKHHNKKVDAPSGTAIMVANAVKEVLPEVTYNYGRHGRDAKRMENEVGIHAVRGGTIVGEHEAIFAGLDEEVMISHRAQSKDIFANGAITAAKYLVNKEAGYYNMDDMLS</sequence>
<dbReference type="GO" id="GO:0009089">
    <property type="term" value="P:lysine biosynthetic process via diaminopimelate"/>
    <property type="evidence" value="ECO:0007669"/>
    <property type="project" value="UniProtKB-UniRule"/>
</dbReference>
<keyword evidence="4 9" id="KW-0521">NADP</keyword>
<name>A0A0C7G410_PARSO</name>
<accession>A0A0C7G410</accession>
<dbReference type="RefSeq" id="WP_055334602.1">
    <property type="nucleotide sequence ID" value="NZ_CDNF01000003.1"/>
</dbReference>
<dbReference type="InterPro" id="IPR022663">
    <property type="entry name" value="DapB_C"/>
</dbReference>
<dbReference type="GO" id="GO:0050661">
    <property type="term" value="F:NADP binding"/>
    <property type="evidence" value="ECO:0007669"/>
    <property type="project" value="UniProtKB-UniRule"/>
</dbReference>
<feature type="binding site" evidence="9">
    <location>
        <position position="48"/>
    </location>
    <ligand>
        <name>NADP(+)</name>
        <dbReference type="ChEBI" id="CHEBI:58349"/>
    </ligand>
</feature>
<evidence type="ECO:0000256" key="6">
    <source>
        <dbReference type="ARBA" id="ARBA00023002"/>
    </source>
</evidence>
<dbReference type="GO" id="GO:0016726">
    <property type="term" value="F:oxidoreductase activity, acting on CH or CH2 groups, NAD or NADP as acceptor"/>
    <property type="evidence" value="ECO:0007669"/>
    <property type="project" value="UniProtKB-UniRule"/>
</dbReference>
<keyword evidence="5 9" id="KW-0220">Diaminopimelate biosynthesis</keyword>
<feature type="binding site" evidence="9">
    <location>
        <begin position="85"/>
        <end position="87"/>
    </location>
    <ligand>
        <name>NAD(+)</name>
        <dbReference type="ChEBI" id="CHEBI:57540"/>
    </ligand>
</feature>
<dbReference type="SUPFAM" id="SSF51735">
    <property type="entry name" value="NAD(P)-binding Rossmann-fold domains"/>
    <property type="match status" value="1"/>
</dbReference>
<gene>
    <name evidence="13" type="primary">dapB1_1</name>
    <name evidence="9" type="synonym">dapB</name>
    <name evidence="13" type="ORF">R28058_04451</name>
</gene>
<evidence type="ECO:0000259" key="12">
    <source>
        <dbReference type="Pfam" id="PF05173"/>
    </source>
</evidence>
<comment type="function">
    <text evidence="9">Catalyzes the conversion of 4-hydroxy-tetrahydrodipicolinate (HTPA) to tetrahydrodipicolinate.</text>
</comment>
<dbReference type="AlphaFoldDB" id="A0A0C7G410"/>
<dbReference type="InterPro" id="IPR023940">
    <property type="entry name" value="DHDPR_bac"/>
</dbReference>
<dbReference type="InterPro" id="IPR022664">
    <property type="entry name" value="DapB_N_CS"/>
</dbReference>
<dbReference type="OrthoDB" id="9790352at2"/>
<feature type="active site" description="Proton donor/acceptor" evidence="9">
    <location>
        <position position="141"/>
    </location>
</feature>
<evidence type="ECO:0000313" key="13">
    <source>
        <dbReference type="EMBL" id="CEQ02712.1"/>
    </source>
</evidence>
<dbReference type="UniPathway" id="UPA00034">
    <property type="reaction ID" value="UER00018"/>
</dbReference>
<comment type="caution">
    <text evidence="9">Lacks conserved residue(s) required for the propagation of feature annotation.</text>
</comment>
<comment type="similarity">
    <text evidence="1 9">Belongs to the DapB family.</text>
</comment>
<dbReference type="GO" id="GO:0051287">
    <property type="term" value="F:NAD binding"/>
    <property type="evidence" value="ECO:0007669"/>
    <property type="project" value="UniProtKB-UniRule"/>
</dbReference>
<dbReference type="GO" id="GO:0005829">
    <property type="term" value="C:cytosol"/>
    <property type="evidence" value="ECO:0007669"/>
    <property type="project" value="TreeGrafter"/>
</dbReference>
<dbReference type="Pfam" id="PF01113">
    <property type="entry name" value="DapB_N"/>
    <property type="match status" value="1"/>
</dbReference>
<organism evidence="13 14">
    <name type="scientific">Paraclostridium sordellii</name>
    <name type="common">Clostridium sordellii</name>
    <dbReference type="NCBI Taxonomy" id="1505"/>
    <lineage>
        <taxon>Bacteria</taxon>
        <taxon>Bacillati</taxon>
        <taxon>Bacillota</taxon>
        <taxon>Clostridia</taxon>
        <taxon>Peptostreptococcales</taxon>
        <taxon>Peptostreptococcaceae</taxon>
        <taxon>Paraclostridium</taxon>
    </lineage>
</organism>
<dbReference type="InterPro" id="IPR036291">
    <property type="entry name" value="NAD(P)-bd_dom_sf"/>
</dbReference>
<dbReference type="NCBIfam" id="TIGR00036">
    <property type="entry name" value="dapB"/>
    <property type="match status" value="1"/>
</dbReference>
<keyword evidence="8 9" id="KW-0457">Lysine biosynthesis</keyword>
<dbReference type="PANTHER" id="PTHR20836:SF7">
    <property type="entry name" value="4-HYDROXY-TETRAHYDRODIPICOLINATE REDUCTASE"/>
    <property type="match status" value="1"/>
</dbReference>
<dbReference type="Pfam" id="PF05173">
    <property type="entry name" value="DapB_C"/>
    <property type="match status" value="1"/>
</dbReference>
<proteinExistence type="inferred from homology"/>
<feature type="binding site" evidence="9">
    <location>
        <begin position="109"/>
        <end position="112"/>
    </location>
    <ligand>
        <name>NAD(+)</name>
        <dbReference type="ChEBI" id="CHEBI:57540"/>
    </ligand>
</feature>
<evidence type="ECO:0000256" key="10">
    <source>
        <dbReference type="NCBIfam" id="TIGR00036"/>
    </source>
</evidence>
<dbReference type="InterPro" id="IPR000846">
    <property type="entry name" value="DapB_N"/>
</dbReference>
<keyword evidence="3 9" id="KW-0028">Amino-acid biosynthesis</keyword>
<evidence type="ECO:0000256" key="7">
    <source>
        <dbReference type="ARBA" id="ARBA00023027"/>
    </source>
</evidence>
<dbReference type="EC" id="1.17.1.8" evidence="9 10"/>
<dbReference type="GO" id="GO:0019877">
    <property type="term" value="P:diaminopimelate biosynthetic process"/>
    <property type="evidence" value="ECO:0007669"/>
    <property type="project" value="UniProtKB-UniRule"/>
</dbReference>
<comment type="caution">
    <text evidence="9">Was originally thought to be a dihydrodipicolinate reductase (DHDPR), catalyzing the conversion of dihydrodipicolinate to tetrahydrodipicolinate. However, it was shown in E.coli that the substrate of the enzymatic reaction is not dihydrodipicolinate (DHDP) but in fact (2S,4S)-4-hydroxy-2,3,4,5-tetrahydrodipicolinic acid (HTPA), the product released by the DapA-catalyzed reaction.</text>
</comment>
<evidence type="ECO:0000256" key="5">
    <source>
        <dbReference type="ARBA" id="ARBA00022915"/>
    </source>
</evidence>
<feature type="binding site" evidence="9">
    <location>
        <begin position="151"/>
        <end position="152"/>
    </location>
    <ligand>
        <name>(S)-2,3,4,5-tetrahydrodipicolinate</name>
        <dbReference type="ChEBI" id="CHEBI:16845"/>
    </ligand>
</feature>
<reference evidence="13 14" key="1">
    <citation type="submission" date="2015-01" db="EMBL/GenBank/DDBJ databases">
        <authorList>
            <person name="Aslett A.Martin."/>
            <person name="De Silva Nishadi"/>
        </authorList>
    </citation>
    <scope>NUCLEOTIDE SEQUENCE [LARGE SCALE GENOMIC DNA]</scope>
    <source>
        <strain evidence="13 14">R28058</strain>
    </source>
</reference>
<evidence type="ECO:0000256" key="1">
    <source>
        <dbReference type="ARBA" id="ARBA00006642"/>
    </source>
</evidence>
<dbReference type="Gene3D" id="3.40.50.720">
    <property type="entry name" value="NAD(P)-binding Rossmann-like Domain"/>
    <property type="match status" value="1"/>
</dbReference>
<comment type="pathway">
    <text evidence="9">Amino-acid biosynthesis; L-lysine biosynthesis via DAP pathway; (S)-tetrahydrodipicolinate from L-aspartate: step 4/4.</text>
</comment>
<feature type="domain" description="Dihydrodipicolinate reductase N-terminal" evidence="11">
    <location>
        <begin position="2"/>
        <end position="112"/>
    </location>
</feature>
<dbReference type="EMBL" id="CEKZ01000003">
    <property type="protein sequence ID" value="CEQ02712.1"/>
    <property type="molecule type" value="Genomic_DNA"/>
</dbReference>
<comment type="subcellular location">
    <subcellularLocation>
        <location evidence="9">Cytoplasm</location>
    </subcellularLocation>
</comment>
<keyword evidence="6 9" id="KW-0560">Oxidoreductase</keyword>
<dbReference type="PIRSF" id="PIRSF000161">
    <property type="entry name" value="DHPR"/>
    <property type="match status" value="1"/>
</dbReference>
<evidence type="ECO:0000256" key="8">
    <source>
        <dbReference type="ARBA" id="ARBA00023154"/>
    </source>
</evidence>
<comment type="subunit">
    <text evidence="9">Homotetramer.</text>
</comment>
<dbReference type="PANTHER" id="PTHR20836">
    <property type="entry name" value="DIHYDRODIPICOLINATE REDUCTASE"/>
    <property type="match status" value="1"/>
</dbReference>
<dbReference type="HAMAP" id="MF_00102">
    <property type="entry name" value="DapB"/>
    <property type="match status" value="1"/>
</dbReference>
<evidence type="ECO:0000259" key="11">
    <source>
        <dbReference type="Pfam" id="PF01113"/>
    </source>
</evidence>
<feature type="active site" description="Proton donor" evidence="9">
    <location>
        <position position="145"/>
    </location>
</feature>
<evidence type="ECO:0000256" key="4">
    <source>
        <dbReference type="ARBA" id="ARBA00022857"/>
    </source>
</evidence>
<comment type="catalytic activity">
    <reaction evidence="9">
        <text>(S)-2,3,4,5-tetrahydrodipicolinate + NAD(+) + H2O = (2S,4S)-4-hydroxy-2,3,4,5-tetrahydrodipicolinate + NADH + H(+)</text>
        <dbReference type="Rhea" id="RHEA:35323"/>
        <dbReference type="ChEBI" id="CHEBI:15377"/>
        <dbReference type="ChEBI" id="CHEBI:15378"/>
        <dbReference type="ChEBI" id="CHEBI:16845"/>
        <dbReference type="ChEBI" id="CHEBI:57540"/>
        <dbReference type="ChEBI" id="CHEBI:57945"/>
        <dbReference type="ChEBI" id="CHEBI:67139"/>
        <dbReference type="EC" id="1.17.1.8"/>
    </reaction>
</comment>
<dbReference type="Gene3D" id="3.30.360.10">
    <property type="entry name" value="Dihydrodipicolinate Reductase, domain 2"/>
    <property type="match status" value="1"/>
</dbReference>
<dbReference type="PROSITE" id="PS01298">
    <property type="entry name" value="DAPB"/>
    <property type="match status" value="1"/>
</dbReference>
<keyword evidence="2 9" id="KW-0963">Cytoplasm</keyword>
<keyword evidence="7 9" id="KW-0520">NAD</keyword>
<dbReference type="Proteomes" id="UP000049127">
    <property type="component" value="Unassembled WGS sequence"/>
</dbReference>
<protein>
    <recommendedName>
        <fullName evidence="9 10">4-hydroxy-tetrahydrodipicolinate reductase</fullName>
        <shortName evidence="9">HTPA reductase</shortName>
        <ecNumber evidence="9 10">1.17.1.8</ecNumber>
    </recommendedName>
</protein>
<feature type="binding site" evidence="9">
    <location>
        <begin position="8"/>
        <end position="13"/>
    </location>
    <ligand>
        <name>NAD(+)</name>
        <dbReference type="ChEBI" id="CHEBI:57540"/>
    </ligand>
</feature>
<dbReference type="GO" id="GO:0008839">
    <property type="term" value="F:4-hydroxy-tetrahydrodipicolinate reductase"/>
    <property type="evidence" value="ECO:0007669"/>
    <property type="project" value="UniProtKB-UniRule"/>
</dbReference>
<evidence type="ECO:0000256" key="2">
    <source>
        <dbReference type="ARBA" id="ARBA00022490"/>
    </source>
</evidence>